<dbReference type="InterPro" id="IPR002477">
    <property type="entry name" value="Peptidoglycan-bd-like"/>
</dbReference>
<accession>A0A2S9XD84</accession>
<dbReference type="EMBL" id="PVNK01000267">
    <property type="protein sequence ID" value="PRP90834.1"/>
    <property type="molecule type" value="Genomic_DNA"/>
</dbReference>
<evidence type="ECO:0000256" key="1">
    <source>
        <dbReference type="SAM" id="MobiDB-lite"/>
    </source>
</evidence>
<comment type="caution">
    <text evidence="3">The sequence shown here is derived from an EMBL/GenBank/DDBJ whole genome shotgun (WGS) entry which is preliminary data.</text>
</comment>
<evidence type="ECO:0000313" key="4">
    <source>
        <dbReference type="Proteomes" id="UP000237968"/>
    </source>
</evidence>
<proteinExistence type="predicted"/>
<feature type="domain" description="Peptidoglycan binding-like" evidence="2">
    <location>
        <begin position="154"/>
        <end position="203"/>
    </location>
</feature>
<reference evidence="3 4" key="1">
    <citation type="submission" date="2018-03" db="EMBL/GenBank/DDBJ databases">
        <title>Draft Genome Sequences of the Obligatory Marine Myxobacteria Enhygromyxa salina SWB005.</title>
        <authorList>
            <person name="Poehlein A."/>
            <person name="Moghaddam J.A."/>
            <person name="Harms H."/>
            <person name="Alanjari M."/>
            <person name="Koenig G.M."/>
            <person name="Daniel R."/>
            <person name="Schaeberle T.F."/>
        </authorList>
    </citation>
    <scope>NUCLEOTIDE SEQUENCE [LARGE SCALE GENOMIC DNA]</scope>
    <source>
        <strain evidence="3 4">SWB005</strain>
    </source>
</reference>
<protein>
    <submittedName>
        <fullName evidence="3">Putative peptidoglycan binding domain protein</fullName>
    </submittedName>
</protein>
<dbReference type="AlphaFoldDB" id="A0A2S9XD84"/>
<gene>
    <name evidence="3" type="ORF">ENSA5_60840</name>
</gene>
<dbReference type="Pfam" id="PF01471">
    <property type="entry name" value="PG_binding_1"/>
    <property type="match status" value="1"/>
</dbReference>
<name>A0A2S9XD84_9BACT</name>
<dbReference type="Gene3D" id="1.10.101.10">
    <property type="entry name" value="PGBD-like superfamily/PGBD"/>
    <property type="match status" value="1"/>
</dbReference>
<dbReference type="Proteomes" id="UP000237968">
    <property type="component" value="Unassembled WGS sequence"/>
</dbReference>
<feature type="region of interest" description="Disordered" evidence="1">
    <location>
        <begin position="188"/>
        <end position="209"/>
    </location>
</feature>
<evidence type="ECO:0000259" key="2">
    <source>
        <dbReference type="Pfam" id="PF01471"/>
    </source>
</evidence>
<dbReference type="SUPFAM" id="SSF47090">
    <property type="entry name" value="PGBD-like"/>
    <property type="match status" value="1"/>
</dbReference>
<sequence>MPIVKLQQGECLSTIALSRGFAPETVWDHGDNAELRERRNDPNALLPGDALFVPELEEKDEPVETDTSKTFQLSVGPIRLRVRLTRHGKARAAEAYVLELDDGVTLEGETDGEGWIDQPISITAKSAKLSLRDGAEVHELEIGHLDPHDEPTGVQSRLRGLGFYFGEVDGELGPKTRAALERFQKARGLERSGEADDATASALRDDFGG</sequence>
<dbReference type="InterPro" id="IPR036366">
    <property type="entry name" value="PGBDSf"/>
</dbReference>
<dbReference type="RefSeq" id="WP_181198321.1">
    <property type="nucleotide sequence ID" value="NZ_PVNK01000267.1"/>
</dbReference>
<organism evidence="3 4">
    <name type="scientific">Enhygromyxa salina</name>
    <dbReference type="NCBI Taxonomy" id="215803"/>
    <lineage>
        <taxon>Bacteria</taxon>
        <taxon>Pseudomonadati</taxon>
        <taxon>Myxococcota</taxon>
        <taxon>Polyangia</taxon>
        <taxon>Nannocystales</taxon>
        <taxon>Nannocystaceae</taxon>
        <taxon>Enhygromyxa</taxon>
    </lineage>
</organism>
<keyword evidence="4" id="KW-1185">Reference proteome</keyword>
<evidence type="ECO:0000313" key="3">
    <source>
        <dbReference type="EMBL" id="PRP90834.1"/>
    </source>
</evidence>
<dbReference type="InterPro" id="IPR036365">
    <property type="entry name" value="PGBD-like_sf"/>
</dbReference>